<dbReference type="GO" id="GO:0005829">
    <property type="term" value="C:cytosol"/>
    <property type="evidence" value="ECO:0007669"/>
    <property type="project" value="TreeGrafter"/>
</dbReference>
<gene>
    <name evidence="7" type="ORF">H735_25755</name>
</gene>
<organism evidence="7 8">
    <name type="scientific">Vibrio owensii CAIM 1854 = LMG 25443</name>
    <dbReference type="NCBI Taxonomy" id="1229493"/>
    <lineage>
        <taxon>Bacteria</taxon>
        <taxon>Pseudomonadati</taxon>
        <taxon>Pseudomonadota</taxon>
        <taxon>Gammaproteobacteria</taxon>
        <taxon>Vibrionales</taxon>
        <taxon>Vibrionaceae</taxon>
        <taxon>Vibrio</taxon>
    </lineage>
</organism>
<dbReference type="GO" id="GO:0003677">
    <property type="term" value="F:DNA binding"/>
    <property type="evidence" value="ECO:0007669"/>
    <property type="project" value="InterPro"/>
</dbReference>
<dbReference type="PANTHER" id="PTHR30231">
    <property type="entry name" value="DNA POLYMERASE III SUBUNIT EPSILON"/>
    <property type="match status" value="1"/>
</dbReference>
<evidence type="ECO:0000256" key="3">
    <source>
        <dbReference type="ARBA" id="ARBA00022801"/>
    </source>
</evidence>
<evidence type="ECO:0000256" key="2">
    <source>
        <dbReference type="ARBA" id="ARBA00022722"/>
    </source>
</evidence>
<proteinExistence type="predicted"/>
<dbReference type="Proteomes" id="UP000031586">
    <property type="component" value="Unassembled WGS sequence"/>
</dbReference>
<feature type="domain" description="Exonuclease" evidence="6">
    <location>
        <begin position="50"/>
        <end position="224"/>
    </location>
</feature>
<comment type="catalytic activity">
    <reaction evidence="5">
        <text>DNA(n) + a 2'-deoxyribonucleoside 5'-triphosphate = DNA(n+1) + diphosphate</text>
        <dbReference type="Rhea" id="RHEA:22508"/>
        <dbReference type="Rhea" id="RHEA-COMP:17339"/>
        <dbReference type="Rhea" id="RHEA-COMP:17340"/>
        <dbReference type="ChEBI" id="CHEBI:33019"/>
        <dbReference type="ChEBI" id="CHEBI:61560"/>
        <dbReference type="ChEBI" id="CHEBI:173112"/>
        <dbReference type="EC" id="2.7.7.7"/>
    </reaction>
</comment>
<dbReference type="RefSeq" id="WP_009705696.1">
    <property type="nucleotide sequence ID" value="NZ_BAOH01000092.1"/>
</dbReference>
<dbReference type="SMART" id="SM00479">
    <property type="entry name" value="EXOIII"/>
    <property type="match status" value="1"/>
</dbReference>
<protein>
    <recommendedName>
        <fullName evidence="1">DNA-directed DNA polymerase</fullName>
        <ecNumber evidence="1">2.7.7.7</ecNumber>
    </recommendedName>
</protein>
<dbReference type="InterPro" id="IPR006054">
    <property type="entry name" value="DnaQ"/>
</dbReference>
<evidence type="ECO:0000313" key="7">
    <source>
        <dbReference type="EMBL" id="KIF49273.1"/>
    </source>
</evidence>
<keyword evidence="3" id="KW-0378">Hydrolase</keyword>
<evidence type="ECO:0000256" key="5">
    <source>
        <dbReference type="ARBA" id="ARBA00049244"/>
    </source>
</evidence>
<dbReference type="Gene3D" id="3.30.420.10">
    <property type="entry name" value="Ribonuclease H-like superfamily/Ribonuclease H"/>
    <property type="match status" value="1"/>
</dbReference>
<dbReference type="NCBIfam" id="TIGR00573">
    <property type="entry name" value="dnaq"/>
    <property type="match status" value="1"/>
</dbReference>
<sequence length="238" mass="26822">MKRILEHFHPCSRLNRKREQYVKQTTMPEHIKALVQTPRLEAAQFAQDANYIVLDLETTGLDSEEDLILSIGWVDIANGKVDLATSQHMYINSDSQIKPETAVINHITPQMLSEGVSIHDAMRAFFHAAKGKILVAHACVVETQFINQYLHRVFKLSEPPLVWLDTMCIEKHLQKAINPRDEIDVTLSGTRARYGLPEYNGHNALADAVATAELLLAQKTRITPQGKTTIGTLYRLSL</sequence>
<evidence type="ECO:0000313" key="8">
    <source>
        <dbReference type="Proteomes" id="UP000031586"/>
    </source>
</evidence>
<name>A0A0C1VHX6_9VIBR</name>
<dbReference type="InterPro" id="IPR012337">
    <property type="entry name" value="RNaseH-like_sf"/>
</dbReference>
<keyword evidence="4 7" id="KW-0269">Exonuclease</keyword>
<evidence type="ECO:0000256" key="1">
    <source>
        <dbReference type="ARBA" id="ARBA00012417"/>
    </source>
</evidence>
<reference evidence="7 8" key="1">
    <citation type="submission" date="2014-07" db="EMBL/GenBank/DDBJ databases">
        <title>Unique and conserved regions in Vibrio harveyi and related species in comparison with the shrimp pathogen Vibrio harveyi CAIM 1792.</title>
        <authorList>
            <person name="Espinoza-Valles I."/>
            <person name="Vora G."/>
            <person name="Leekitcharoenphon P."/>
            <person name="Ussery D."/>
            <person name="Hoj L."/>
            <person name="Gomez-Gil B."/>
        </authorList>
    </citation>
    <scope>NUCLEOTIDE SEQUENCE [LARGE SCALE GENOMIC DNA]</scope>
    <source>
        <strain evidence="8">CAIM 1854 / LMG 25443</strain>
    </source>
</reference>
<evidence type="ECO:0000259" key="6">
    <source>
        <dbReference type="SMART" id="SM00479"/>
    </source>
</evidence>
<dbReference type="CDD" id="cd06127">
    <property type="entry name" value="DEDDh"/>
    <property type="match status" value="1"/>
</dbReference>
<evidence type="ECO:0000256" key="4">
    <source>
        <dbReference type="ARBA" id="ARBA00022839"/>
    </source>
</evidence>
<dbReference type="PATRIC" id="fig|1229493.5.peg.4725"/>
<dbReference type="SUPFAM" id="SSF53098">
    <property type="entry name" value="Ribonuclease H-like"/>
    <property type="match status" value="1"/>
</dbReference>
<accession>A0A0C1VHX6</accession>
<keyword evidence="2" id="KW-0540">Nuclease</keyword>
<dbReference type="GO" id="GO:0003887">
    <property type="term" value="F:DNA-directed DNA polymerase activity"/>
    <property type="evidence" value="ECO:0007669"/>
    <property type="project" value="UniProtKB-EC"/>
</dbReference>
<dbReference type="EMBL" id="JPRD01000056">
    <property type="protein sequence ID" value="KIF49273.1"/>
    <property type="molecule type" value="Genomic_DNA"/>
</dbReference>
<dbReference type="GO" id="GO:0008408">
    <property type="term" value="F:3'-5' exonuclease activity"/>
    <property type="evidence" value="ECO:0007669"/>
    <property type="project" value="TreeGrafter"/>
</dbReference>
<dbReference type="GO" id="GO:0006260">
    <property type="term" value="P:DNA replication"/>
    <property type="evidence" value="ECO:0007669"/>
    <property type="project" value="InterPro"/>
</dbReference>
<dbReference type="InterPro" id="IPR013520">
    <property type="entry name" value="Ribonucl_H"/>
</dbReference>
<comment type="caution">
    <text evidence="7">The sequence shown here is derived from an EMBL/GenBank/DDBJ whole genome shotgun (WGS) entry which is preliminary data.</text>
</comment>
<dbReference type="InterPro" id="IPR036397">
    <property type="entry name" value="RNaseH_sf"/>
</dbReference>
<dbReference type="PANTHER" id="PTHR30231:SF4">
    <property type="entry name" value="PROTEIN NEN2"/>
    <property type="match status" value="1"/>
</dbReference>
<dbReference type="AlphaFoldDB" id="A0A0C1VHX6"/>
<dbReference type="EC" id="2.7.7.7" evidence="1"/>
<dbReference type="Pfam" id="PF00929">
    <property type="entry name" value="RNase_T"/>
    <property type="match status" value="1"/>
</dbReference>